<sequence>MTNPHPPSILMDFETVDVKPSAIVLDLAAVVFYEKQVDTFAELVNNSARVFSVKFNVKTQPGRTVGKSTLEWWNKQSGDARKVFDPSPDDMDLADGILEFKAFCERAGVDPRNSLGYVRGASFDFPLMADIVDKLFNTFGLDYSSFPVPFWMQRDVRTAIAFAMLDPHLRKMPVPKGLFEGFIKHNSVHDCCKDVILLQHAVGYGTGDVAIPEEFDLM</sequence>
<protein>
    <recommendedName>
        <fullName evidence="1">3'-5' exoribonuclease Rv2179c-like domain-containing protein</fullName>
    </recommendedName>
</protein>
<accession>A0A1S5R3X4</accession>
<gene>
    <name evidence="2" type="ORF">pf16_91</name>
</gene>
<evidence type="ECO:0000313" key="2">
    <source>
        <dbReference type="EMBL" id="AND75014.1"/>
    </source>
</evidence>
<dbReference type="EMBL" id="KU873925">
    <property type="protein sequence ID" value="AND75014.1"/>
    <property type="molecule type" value="Genomic_DNA"/>
</dbReference>
<dbReference type="Proteomes" id="UP000225821">
    <property type="component" value="Segment"/>
</dbReference>
<reference evidence="2 3" key="1">
    <citation type="submission" date="2016-03" db="EMBL/GenBank/DDBJ databases">
        <title>Characterisation of pf16 and phiPMW: Two novel phages infecting Pseudomonas putida PpG1.</title>
        <authorList>
            <person name="Magill D.J."/>
            <person name="Krylov V.N."/>
            <person name="Shaburova O.V."/>
            <person name="Allen C.C.R."/>
            <person name="McGrath J.W."/>
            <person name="Quinn J.P."/>
            <person name="Kulakov L.A."/>
        </authorList>
    </citation>
    <scope>NUCLEOTIDE SEQUENCE [LARGE SCALE GENOMIC DNA]</scope>
</reference>
<feature type="domain" description="3'-5' exoribonuclease Rv2179c-like" evidence="1">
    <location>
        <begin position="9"/>
        <end position="191"/>
    </location>
</feature>
<dbReference type="OrthoDB" id="13707at10239"/>
<name>A0A1S5R3X4_9CAUD</name>
<proteinExistence type="predicted"/>
<dbReference type="InterPro" id="IPR033390">
    <property type="entry name" value="Rv2179c-like"/>
</dbReference>
<keyword evidence="3" id="KW-1185">Reference proteome</keyword>
<dbReference type="Pfam" id="PF16473">
    <property type="entry name" value="Rv2179c-like"/>
    <property type="match status" value="1"/>
</dbReference>
<evidence type="ECO:0000259" key="1">
    <source>
        <dbReference type="Pfam" id="PF16473"/>
    </source>
</evidence>
<organism evidence="2 3">
    <name type="scientific">Pseudomonas phage pf16</name>
    <dbReference type="NCBI Taxonomy" id="1815630"/>
    <lineage>
        <taxon>Viruses</taxon>
        <taxon>Duplodnaviria</taxon>
        <taxon>Heunggongvirae</taxon>
        <taxon>Uroviricota</taxon>
        <taxon>Caudoviricetes</taxon>
        <taxon>Chakrabartyvirus</taxon>
        <taxon>Chakrabartyvirus pf16</taxon>
    </lineage>
</organism>
<evidence type="ECO:0000313" key="3">
    <source>
        <dbReference type="Proteomes" id="UP000225821"/>
    </source>
</evidence>